<reference evidence="4" key="1">
    <citation type="submission" date="2022-11" db="EMBL/GenBank/DDBJ databases">
        <authorList>
            <person name="Petersen C."/>
        </authorList>
    </citation>
    <scope>NUCLEOTIDE SEQUENCE</scope>
    <source>
        <strain evidence="4">IBT 30069</strain>
    </source>
</reference>
<dbReference type="PANTHER" id="PTHR47990">
    <property type="entry name" value="2-OXOGLUTARATE (2OG) AND FE(II)-DEPENDENT OXYGENASE SUPERFAMILY PROTEIN-RELATED"/>
    <property type="match status" value="1"/>
</dbReference>
<organism evidence="4 5">
    <name type="scientific">Penicillium angulare</name>
    <dbReference type="NCBI Taxonomy" id="116970"/>
    <lineage>
        <taxon>Eukaryota</taxon>
        <taxon>Fungi</taxon>
        <taxon>Dikarya</taxon>
        <taxon>Ascomycota</taxon>
        <taxon>Pezizomycotina</taxon>
        <taxon>Eurotiomycetes</taxon>
        <taxon>Eurotiomycetidae</taxon>
        <taxon>Eurotiales</taxon>
        <taxon>Aspergillaceae</taxon>
        <taxon>Penicillium</taxon>
    </lineage>
</organism>
<evidence type="ECO:0000313" key="4">
    <source>
        <dbReference type="EMBL" id="KAJ5106114.1"/>
    </source>
</evidence>
<dbReference type="AlphaFoldDB" id="A0A9W9FTM0"/>
<evidence type="ECO:0000259" key="3">
    <source>
        <dbReference type="PROSITE" id="PS51471"/>
    </source>
</evidence>
<dbReference type="PROSITE" id="PS51471">
    <property type="entry name" value="FE2OG_OXY"/>
    <property type="match status" value="1"/>
</dbReference>
<gene>
    <name evidence="4" type="ORF">N7456_002789</name>
</gene>
<name>A0A9W9FTM0_9EURO</name>
<dbReference type="InterPro" id="IPR026992">
    <property type="entry name" value="DIOX_N"/>
</dbReference>
<dbReference type="GO" id="GO:0016491">
    <property type="term" value="F:oxidoreductase activity"/>
    <property type="evidence" value="ECO:0007669"/>
    <property type="project" value="UniProtKB-KW"/>
</dbReference>
<comment type="similarity">
    <text evidence="1 2">Belongs to the iron/ascorbate-dependent oxidoreductase family.</text>
</comment>
<proteinExistence type="inferred from homology"/>
<dbReference type="GO" id="GO:0046872">
    <property type="term" value="F:metal ion binding"/>
    <property type="evidence" value="ECO:0007669"/>
    <property type="project" value="UniProtKB-KW"/>
</dbReference>
<comment type="caution">
    <text evidence="4">The sequence shown here is derived from an EMBL/GenBank/DDBJ whole genome shotgun (WGS) entry which is preliminary data.</text>
</comment>
<feature type="domain" description="Fe2OG dioxygenase" evidence="3">
    <location>
        <begin position="188"/>
        <end position="288"/>
    </location>
</feature>
<sequence>MAEAFSSVPAVDYSRLNDPNLKSNELSKLKEAIFGVGFLYLTHTGLENLLHRTHESLQEIFDLPANLKEECNMIKSPSFLGYTQLGAETTASRTDLREQFDFGTPGVNEWNQSDPIWQRLEGPNQVFLIEIQHIITLPANVVKYPKNLGIQSIVEDYIVQINELAQNFVHLVAESLSLPPSTFDGFKGNMSRLKFVKYPPAAADSQGVGPHKDSSGLFTFLSQDNTGGLQVLNKNGDWIDVPPVEGSLVINIQQGFEAITGGTCAATTHRVIAPTTKTRYSIPFFLGVRLDLTLSQLKESAAHIVRQIPISDDRKKRAIDVPSEFLSPLYSCFGEAHLRNRILSHPDVGQRWYPELYYKYSRQTLQ</sequence>
<dbReference type="SUPFAM" id="SSF51197">
    <property type="entry name" value="Clavaminate synthase-like"/>
    <property type="match status" value="1"/>
</dbReference>
<dbReference type="Gene3D" id="2.60.120.330">
    <property type="entry name" value="B-lactam Antibiotic, Isopenicillin N Synthase, Chain"/>
    <property type="match status" value="1"/>
</dbReference>
<dbReference type="InterPro" id="IPR027443">
    <property type="entry name" value="IPNS-like_sf"/>
</dbReference>
<dbReference type="EMBL" id="JAPQKH010000003">
    <property type="protein sequence ID" value="KAJ5106114.1"/>
    <property type="molecule type" value="Genomic_DNA"/>
</dbReference>
<evidence type="ECO:0000256" key="1">
    <source>
        <dbReference type="ARBA" id="ARBA00008056"/>
    </source>
</evidence>
<keyword evidence="5" id="KW-1185">Reference proteome</keyword>
<evidence type="ECO:0000313" key="5">
    <source>
        <dbReference type="Proteomes" id="UP001149165"/>
    </source>
</evidence>
<dbReference type="Pfam" id="PF14226">
    <property type="entry name" value="DIOX_N"/>
    <property type="match status" value="1"/>
</dbReference>
<dbReference type="Pfam" id="PF03171">
    <property type="entry name" value="2OG-FeII_Oxy"/>
    <property type="match status" value="1"/>
</dbReference>
<reference evidence="4" key="2">
    <citation type="journal article" date="2023" name="IMA Fungus">
        <title>Comparative genomic study of the Penicillium genus elucidates a diverse pangenome and 15 lateral gene transfer events.</title>
        <authorList>
            <person name="Petersen C."/>
            <person name="Sorensen T."/>
            <person name="Nielsen M.R."/>
            <person name="Sondergaard T.E."/>
            <person name="Sorensen J.L."/>
            <person name="Fitzpatrick D.A."/>
            <person name="Frisvad J.C."/>
            <person name="Nielsen K.L."/>
        </authorList>
    </citation>
    <scope>NUCLEOTIDE SEQUENCE</scope>
    <source>
        <strain evidence="4">IBT 30069</strain>
    </source>
</reference>
<evidence type="ECO:0000256" key="2">
    <source>
        <dbReference type="RuleBase" id="RU003682"/>
    </source>
</evidence>
<dbReference type="OrthoDB" id="627829at2759"/>
<dbReference type="GO" id="GO:0044283">
    <property type="term" value="P:small molecule biosynthetic process"/>
    <property type="evidence" value="ECO:0007669"/>
    <property type="project" value="UniProtKB-ARBA"/>
</dbReference>
<dbReference type="Proteomes" id="UP001149165">
    <property type="component" value="Unassembled WGS sequence"/>
</dbReference>
<dbReference type="FunFam" id="2.60.120.330:FF:000057">
    <property type="entry name" value="Oxidoreductase, 2OG-Fe(II) oxygenase family, putative"/>
    <property type="match status" value="1"/>
</dbReference>
<dbReference type="InterPro" id="IPR005123">
    <property type="entry name" value="Oxoglu/Fe-dep_dioxygenase_dom"/>
</dbReference>
<dbReference type="InterPro" id="IPR050231">
    <property type="entry name" value="Iron_ascorbate_oxido_reductase"/>
</dbReference>
<dbReference type="InterPro" id="IPR044861">
    <property type="entry name" value="IPNS-like_FE2OG_OXY"/>
</dbReference>
<keyword evidence="2" id="KW-0479">Metal-binding</keyword>
<keyword evidence="2" id="KW-0408">Iron</keyword>
<keyword evidence="2" id="KW-0560">Oxidoreductase</keyword>
<accession>A0A9W9FTM0</accession>
<protein>
    <recommendedName>
        <fullName evidence="3">Fe2OG dioxygenase domain-containing protein</fullName>
    </recommendedName>
</protein>